<dbReference type="InterPro" id="IPR001667">
    <property type="entry name" value="DDH_dom"/>
</dbReference>
<dbReference type="Proteomes" id="UP000599024">
    <property type="component" value="Unassembled WGS sequence"/>
</dbReference>
<sequence length="340" mass="38583">MARKKKNKQTPVCDQISHRSAKERLENFLAVFDKDDEVLVCINADPDALASALAIKRLLRYKVKSVTVGHPNAITRLNNVAMVKRLRIPLERLHTLKLDQFSKKILVDSQPQHLPNFDKITFDAVIDHHPVGGDWQASFIDIRPDYGAASSMMVEYLRAAGMKPSVMLATALFYAIKVDTQDFEHESLLADGISFRYLFNIANRNLVRKFELTDLRRSELKYFMAGLTELSYSKRRYYSHVGRVRSPDLLVIIADFLNHVDEVDWVIVSGIYNEKLVVIFRCDGYRKNAGKLAAQIFGEMGSAGGHKASARAEVPLKNLSLADLEFSTKTLKKLTTRHMK</sequence>
<feature type="domain" description="DDH" evidence="1">
    <location>
        <begin position="38"/>
        <end position="176"/>
    </location>
</feature>
<dbReference type="AlphaFoldDB" id="A0A8J6N9N2"/>
<dbReference type="PANTHER" id="PTHR47618">
    <property type="entry name" value="BIFUNCTIONAL OLIGORIBONUCLEASE AND PAP PHOSPHATASE NRNA"/>
    <property type="match status" value="1"/>
</dbReference>
<dbReference type="SUPFAM" id="SSF64182">
    <property type="entry name" value="DHH phosphoesterases"/>
    <property type="match status" value="1"/>
</dbReference>
<accession>A0A8J6N9N2</accession>
<dbReference type="InterPro" id="IPR038763">
    <property type="entry name" value="DHH_sf"/>
</dbReference>
<name>A0A8J6N9N2_9BACT</name>
<evidence type="ECO:0000259" key="1">
    <source>
        <dbReference type="Pfam" id="PF01368"/>
    </source>
</evidence>
<gene>
    <name evidence="2" type="ORF">H8E79_05815</name>
</gene>
<proteinExistence type="predicted"/>
<reference evidence="2 3" key="1">
    <citation type="submission" date="2020-08" db="EMBL/GenBank/DDBJ databases">
        <title>Bridging the membrane lipid divide: bacteria of the FCB group superphylum have the potential to synthesize archaeal ether lipids.</title>
        <authorList>
            <person name="Villanueva L."/>
            <person name="Von Meijenfeldt F.A.B."/>
            <person name="Westbye A.B."/>
            <person name="Yadav S."/>
            <person name="Hopmans E.C."/>
            <person name="Dutilh B.E."/>
            <person name="Sinninghe Damste J.S."/>
        </authorList>
    </citation>
    <scope>NUCLEOTIDE SEQUENCE [LARGE SCALE GENOMIC DNA]</scope>
    <source>
        <strain evidence="2">NIOZ-UU81</strain>
    </source>
</reference>
<dbReference type="Pfam" id="PF01368">
    <property type="entry name" value="DHH"/>
    <property type="match status" value="1"/>
</dbReference>
<protein>
    <submittedName>
        <fullName evidence="2">DHH family phosphoesterase</fullName>
    </submittedName>
</protein>
<comment type="caution">
    <text evidence="2">The sequence shown here is derived from an EMBL/GenBank/DDBJ whole genome shotgun (WGS) entry which is preliminary data.</text>
</comment>
<organism evidence="2 3">
    <name type="scientific">Candidatus Desulfatifera sulfidica</name>
    <dbReference type="NCBI Taxonomy" id="2841691"/>
    <lineage>
        <taxon>Bacteria</taxon>
        <taxon>Pseudomonadati</taxon>
        <taxon>Thermodesulfobacteriota</taxon>
        <taxon>Desulfobulbia</taxon>
        <taxon>Desulfobulbales</taxon>
        <taxon>Desulfobulbaceae</taxon>
        <taxon>Candidatus Desulfatifera</taxon>
    </lineage>
</organism>
<evidence type="ECO:0000313" key="3">
    <source>
        <dbReference type="Proteomes" id="UP000599024"/>
    </source>
</evidence>
<dbReference type="EMBL" id="JACNLK010000047">
    <property type="protein sequence ID" value="MBC8208666.1"/>
    <property type="molecule type" value="Genomic_DNA"/>
</dbReference>
<dbReference type="PANTHER" id="PTHR47618:SF1">
    <property type="entry name" value="BIFUNCTIONAL OLIGORIBONUCLEASE AND PAP PHOSPHATASE NRNA"/>
    <property type="match status" value="1"/>
</dbReference>
<dbReference type="InterPro" id="IPR051319">
    <property type="entry name" value="Oligoribo/pAp-PDE_c-di-AMP_PDE"/>
</dbReference>
<evidence type="ECO:0000313" key="2">
    <source>
        <dbReference type="EMBL" id="MBC8208666.1"/>
    </source>
</evidence>
<dbReference type="Gene3D" id="3.90.1640.10">
    <property type="entry name" value="inorganic pyrophosphatase (n-terminal core)"/>
    <property type="match status" value="1"/>
</dbReference>